<dbReference type="Proteomes" id="UP000298805">
    <property type="component" value="Chromosome"/>
</dbReference>
<sequence length="124" mass="15055">MKIFKIIRALIFERKSNLFSKQINVFTTNIDIFHEYVLDQLNYDFNDGFFGRFKPKLDLSSFRRTFHKESLFFNKMSEIPIFNIYKLHGSVNWKYDEGEIILDLNLSLLKEINKFIKFNKYYSL</sequence>
<evidence type="ECO:0008006" key="3">
    <source>
        <dbReference type="Google" id="ProtNLM"/>
    </source>
</evidence>
<reference evidence="1" key="1">
    <citation type="submission" date="2019-06" db="EMBL/GenBank/DDBJ databases">
        <title>A comparative analysis of the Nautiliaceae.</title>
        <authorList>
            <person name="Grosche A."/>
            <person name="Smedile F."/>
            <person name="Vetriani C."/>
        </authorList>
    </citation>
    <scope>NUCLEOTIDE SEQUENCE</scope>
    <source>
        <strain evidence="1">TB6</strain>
    </source>
</reference>
<evidence type="ECO:0000313" key="2">
    <source>
        <dbReference type="Proteomes" id="UP000298805"/>
    </source>
</evidence>
<keyword evidence="2" id="KW-1185">Reference proteome</keyword>
<dbReference type="EMBL" id="CP027432">
    <property type="protein sequence ID" value="QDD68098.1"/>
    <property type="molecule type" value="Genomic_DNA"/>
</dbReference>
<protein>
    <recommendedName>
        <fullName evidence="3">SIR2-like domain-containing protein</fullName>
    </recommendedName>
</protein>
<name>A0ABX5VW48_9BACT</name>
<accession>A0ABX5VW48</accession>
<proteinExistence type="predicted"/>
<organism evidence="1 2">
    <name type="scientific">Caminibacter pacificus</name>
    <dbReference type="NCBI Taxonomy" id="1424653"/>
    <lineage>
        <taxon>Bacteria</taxon>
        <taxon>Pseudomonadati</taxon>
        <taxon>Campylobacterota</taxon>
        <taxon>Epsilonproteobacteria</taxon>
        <taxon>Nautiliales</taxon>
        <taxon>Nautiliaceae</taxon>
        <taxon>Caminibacter</taxon>
    </lineage>
</organism>
<gene>
    <name evidence="1" type="ORF">C6V80_09615</name>
</gene>
<dbReference type="RefSeq" id="WP_139932245.1">
    <property type="nucleotide sequence ID" value="NZ_CP027432.2"/>
</dbReference>
<evidence type="ECO:0000313" key="1">
    <source>
        <dbReference type="EMBL" id="QDD68098.1"/>
    </source>
</evidence>